<comment type="caution">
    <text evidence="1">The sequence shown here is derived from an EMBL/GenBank/DDBJ whole genome shotgun (WGS) entry which is preliminary data.</text>
</comment>
<organism evidence="1 2">
    <name type="scientific">Rhizophagus irregularis (strain DAOM 181602 / DAOM 197198 / MUCL 43194)</name>
    <name type="common">Arbuscular mycorrhizal fungus</name>
    <name type="synonym">Glomus intraradices</name>
    <dbReference type="NCBI Taxonomy" id="747089"/>
    <lineage>
        <taxon>Eukaryota</taxon>
        <taxon>Fungi</taxon>
        <taxon>Fungi incertae sedis</taxon>
        <taxon>Mucoromycota</taxon>
        <taxon>Glomeromycotina</taxon>
        <taxon>Glomeromycetes</taxon>
        <taxon>Glomerales</taxon>
        <taxon>Glomeraceae</taxon>
        <taxon>Rhizophagus</taxon>
    </lineage>
</organism>
<keyword evidence="2" id="KW-1185">Reference proteome</keyword>
<accession>A0A2P4Q652</accession>
<name>A0A2P4Q652_RHIID</name>
<gene>
    <name evidence="1" type="ORF">GLOIN_2v1124533</name>
</gene>
<protein>
    <submittedName>
        <fullName evidence="1">Uncharacterized protein</fullName>
    </submittedName>
</protein>
<dbReference type="EMBL" id="AUPC02000087">
    <property type="protein sequence ID" value="POG73126.1"/>
    <property type="molecule type" value="Genomic_DNA"/>
</dbReference>
<dbReference type="Proteomes" id="UP000018888">
    <property type="component" value="Unassembled WGS sequence"/>
</dbReference>
<dbReference type="InterPro" id="IPR021109">
    <property type="entry name" value="Peptidase_aspartic_dom_sf"/>
</dbReference>
<reference evidence="1 2" key="2">
    <citation type="journal article" date="2018" name="New Phytol.">
        <title>High intraspecific genome diversity in the model arbuscular mycorrhizal symbiont Rhizophagus irregularis.</title>
        <authorList>
            <person name="Chen E.C.H."/>
            <person name="Morin E."/>
            <person name="Beaudet D."/>
            <person name="Noel J."/>
            <person name="Yildirir G."/>
            <person name="Ndikumana S."/>
            <person name="Charron P."/>
            <person name="St-Onge C."/>
            <person name="Giorgi J."/>
            <person name="Kruger M."/>
            <person name="Marton T."/>
            <person name="Ropars J."/>
            <person name="Grigoriev I.V."/>
            <person name="Hainaut M."/>
            <person name="Henrissat B."/>
            <person name="Roux C."/>
            <person name="Martin F."/>
            <person name="Corradi N."/>
        </authorList>
    </citation>
    <scope>NUCLEOTIDE SEQUENCE [LARGE SCALE GENOMIC DNA]</scope>
    <source>
        <strain evidence="1 2">DAOM 197198</strain>
    </source>
</reference>
<evidence type="ECO:0000313" key="1">
    <source>
        <dbReference type="EMBL" id="POG73126.1"/>
    </source>
</evidence>
<evidence type="ECO:0000313" key="2">
    <source>
        <dbReference type="Proteomes" id="UP000018888"/>
    </source>
</evidence>
<dbReference type="VEuPathDB" id="FungiDB:RhiirFUN_024550"/>
<dbReference type="AlphaFoldDB" id="A0A2P4Q652"/>
<reference evidence="1 2" key="1">
    <citation type="journal article" date="2013" name="Proc. Natl. Acad. Sci. U.S.A.">
        <title>Genome of an arbuscular mycorrhizal fungus provides insight into the oldest plant symbiosis.</title>
        <authorList>
            <person name="Tisserant E."/>
            <person name="Malbreil M."/>
            <person name="Kuo A."/>
            <person name="Kohler A."/>
            <person name="Symeonidi A."/>
            <person name="Balestrini R."/>
            <person name="Charron P."/>
            <person name="Duensing N."/>
            <person name="Frei Dit Frey N."/>
            <person name="Gianinazzi-Pearson V."/>
            <person name="Gilbert L.B."/>
            <person name="Handa Y."/>
            <person name="Herr J.R."/>
            <person name="Hijri M."/>
            <person name="Koul R."/>
            <person name="Kawaguchi M."/>
            <person name="Krajinski F."/>
            <person name="Lammers P.J."/>
            <person name="Masclaux F.G."/>
            <person name="Murat C."/>
            <person name="Morin E."/>
            <person name="Ndikumana S."/>
            <person name="Pagni M."/>
            <person name="Petitpierre D."/>
            <person name="Requena N."/>
            <person name="Rosikiewicz P."/>
            <person name="Riley R."/>
            <person name="Saito K."/>
            <person name="San Clemente H."/>
            <person name="Shapiro H."/>
            <person name="van Tuinen D."/>
            <person name="Becard G."/>
            <person name="Bonfante P."/>
            <person name="Paszkowski U."/>
            <person name="Shachar-Hill Y.Y."/>
            <person name="Tuskan G.A."/>
            <person name="Young P.W."/>
            <person name="Sanders I.R."/>
            <person name="Henrissat B."/>
            <person name="Rensing S.A."/>
            <person name="Grigoriev I.V."/>
            <person name="Corradi N."/>
            <person name="Roux C."/>
            <person name="Martin F."/>
        </authorList>
    </citation>
    <scope>NUCLEOTIDE SEQUENCE [LARGE SCALE GENOMIC DNA]</scope>
    <source>
        <strain evidence="1 2">DAOM 197198</strain>
    </source>
</reference>
<proteinExistence type="predicted"/>
<sequence length="233" mass="27016">MAYVECKIWPFSGDIDHMEKRCEAMKEGHTHYTAKALIDTSVCNNFIRKNVADKLGLKYAKPSKNILKIVPNALGFIDCLDLSLKIKGEDSLVTTDCDDPLNDFVVVEEPKADLVFELKWLWLREAKIDIRKDGIRIYGKFVPFLFKDPNTGEFLPEQSSRSKLRFDKQIHEVSSVIYPKGTNLLENRMETSSINLQLTIFLLRTLWVNTFCFDRLLYCVFYLISDHRSFLFG</sequence>
<dbReference type="Gene3D" id="2.40.70.10">
    <property type="entry name" value="Acid Proteases"/>
    <property type="match status" value="1"/>
</dbReference>